<organism evidence="12 13">
    <name type="scientific">Persephonella atlantica</name>
    <dbReference type="NCBI Taxonomy" id="2699429"/>
    <lineage>
        <taxon>Bacteria</taxon>
        <taxon>Pseudomonadati</taxon>
        <taxon>Aquificota</taxon>
        <taxon>Aquificia</taxon>
        <taxon>Aquificales</taxon>
        <taxon>Hydrogenothermaceae</taxon>
        <taxon>Persephonella</taxon>
    </lineage>
</organism>
<comment type="similarity">
    <text evidence="2 9">Belongs to the CN hydrolase family. Apolipoprotein N-acyltransferase subfamily.</text>
</comment>
<sequence>MKSFVLSILAGFLISLSFPNFFIPFVYIGGFFILLYAVYKAISLKESILYSLLTGFSFTVFSFYWIVFAISHYGDVNLLVSVLLFALFGISFSLFQFVPFGIFLHITKKHRYSIFLAPFVWVILEFLREHFPFSGFPWNLMGYTLSYINPVAQITSITGIYGLSFLAVFFAVSFFILFHRKNLIPAVACIALFTGIYLWGNHRINSYTDTGTARNIAVIQGNIKEDVKLDNNKRLEVINKYLHLIQTASKYSVDLIILPESAIPVYPLYQEEDVYRLYFFDRLKKYKKPVLSGFDNVYYKNGRLILHNSVFLYDENNRLVDTYNKMKLVPFGEYVPFPFGIFRSLFPYLEGYDFVPGKEKKVIRFKEFKIVPLICFEAIFPDFVSEFAKKGNLIVNVTNDAWFGRTSAPLQHFEMARVRAVETGKYLIRAANTGISAVINPVGEIKSSLKLFEDGIILEKVYLNSKATFWAEHHYKIKLLFIILFIILSVFILRKEERNENNNTRGGGHTGKSDEKRFR</sequence>
<dbReference type="Pfam" id="PF20154">
    <property type="entry name" value="LNT_N"/>
    <property type="match status" value="1"/>
</dbReference>
<dbReference type="PANTHER" id="PTHR38686:SF1">
    <property type="entry name" value="APOLIPOPROTEIN N-ACYLTRANSFERASE"/>
    <property type="match status" value="1"/>
</dbReference>
<feature type="transmembrane region" description="Helical" evidence="9">
    <location>
        <begin position="151"/>
        <end position="176"/>
    </location>
</feature>
<dbReference type="InterPro" id="IPR036526">
    <property type="entry name" value="C-N_Hydrolase_sf"/>
</dbReference>
<keyword evidence="4 9" id="KW-0808">Transferase</keyword>
<keyword evidence="13" id="KW-1185">Reference proteome</keyword>
<dbReference type="PROSITE" id="PS50263">
    <property type="entry name" value="CN_HYDROLASE"/>
    <property type="match status" value="1"/>
</dbReference>
<evidence type="ECO:0000256" key="7">
    <source>
        <dbReference type="ARBA" id="ARBA00023136"/>
    </source>
</evidence>
<dbReference type="RefSeq" id="WP_200673614.1">
    <property type="nucleotide sequence ID" value="NZ_JAACYA010000001.1"/>
</dbReference>
<dbReference type="Pfam" id="PF00795">
    <property type="entry name" value="CN_hydrolase"/>
    <property type="match status" value="1"/>
</dbReference>
<keyword evidence="6 9" id="KW-1133">Transmembrane helix</keyword>
<feature type="transmembrane region" description="Helical" evidence="9">
    <location>
        <begin position="6"/>
        <end position="36"/>
    </location>
</feature>
<evidence type="ECO:0000256" key="4">
    <source>
        <dbReference type="ARBA" id="ARBA00022679"/>
    </source>
</evidence>
<comment type="pathway">
    <text evidence="9">Protein modification; lipoprotein biosynthesis (N-acyl transfer).</text>
</comment>
<dbReference type="HAMAP" id="MF_01148">
    <property type="entry name" value="Lnt"/>
    <property type="match status" value="1"/>
</dbReference>
<reference evidence="12 13" key="1">
    <citation type="journal article" date="2021" name="Syst. Appl. Microbiol.">
        <title>Persephonella atlantica sp. nov.: How to adapt to physico-chemical gradients in high temperature hydrothermal habitats.</title>
        <authorList>
            <person name="Francois D.X."/>
            <person name="Godfroy A."/>
            <person name="Mathien C."/>
            <person name="Aube J."/>
            <person name="Cathalot C."/>
            <person name="Lesongeur F."/>
            <person name="L'Haridon S."/>
            <person name="Philippon X."/>
            <person name="Roussel E.G."/>
        </authorList>
    </citation>
    <scope>NUCLEOTIDE SEQUENCE [LARGE SCALE GENOMIC DNA]</scope>
    <source>
        <strain evidence="12 13">MO1340</strain>
    </source>
</reference>
<keyword evidence="3 9" id="KW-1003">Cell membrane</keyword>
<evidence type="ECO:0000256" key="10">
    <source>
        <dbReference type="SAM" id="MobiDB-lite"/>
    </source>
</evidence>
<feature type="transmembrane region" description="Helical" evidence="9">
    <location>
        <begin position="48"/>
        <end position="70"/>
    </location>
</feature>
<dbReference type="CDD" id="cd07571">
    <property type="entry name" value="ALP_N-acyl_transferase"/>
    <property type="match status" value="1"/>
</dbReference>
<comment type="catalytic activity">
    <reaction evidence="9">
        <text>N-terminal S-1,2-diacyl-sn-glyceryl-L-cysteinyl-[lipoprotein] + a glycerophospholipid = N-acyl-S-1,2-diacyl-sn-glyceryl-L-cysteinyl-[lipoprotein] + a 2-acyl-sn-glycero-3-phospholipid + H(+)</text>
        <dbReference type="Rhea" id="RHEA:48228"/>
        <dbReference type="Rhea" id="RHEA-COMP:14681"/>
        <dbReference type="Rhea" id="RHEA-COMP:14684"/>
        <dbReference type="ChEBI" id="CHEBI:15378"/>
        <dbReference type="ChEBI" id="CHEBI:136912"/>
        <dbReference type="ChEBI" id="CHEBI:140656"/>
        <dbReference type="ChEBI" id="CHEBI:140657"/>
        <dbReference type="ChEBI" id="CHEBI:140660"/>
        <dbReference type="EC" id="2.3.1.269"/>
    </reaction>
</comment>
<dbReference type="PANTHER" id="PTHR38686">
    <property type="entry name" value="APOLIPOPROTEIN N-ACYLTRANSFERASE"/>
    <property type="match status" value="1"/>
</dbReference>
<name>A0ABS1GH76_9AQUI</name>
<comment type="function">
    <text evidence="9">Catalyzes the phospholipid dependent N-acylation of the N-terminal cysteine of apolipoprotein, the last step in lipoprotein maturation.</text>
</comment>
<evidence type="ECO:0000256" key="2">
    <source>
        <dbReference type="ARBA" id="ARBA00010065"/>
    </source>
</evidence>
<keyword evidence="8 9" id="KW-0012">Acyltransferase</keyword>
<evidence type="ECO:0000259" key="11">
    <source>
        <dbReference type="PROSITE" id="PS50263"/>
    </source>
</evidence>
<keyword evidence="5 9" id="KW-0812">Transmembrane</keyword>
<feature type="transmembrane region" description="Helical" evidence="9">
    <location>
        <begin position="475"/>
        <end position="493"/>
    </location>
</feature>
<dbReference type="InterPro" id="IPR003010">
    <property type="entry name" value="C-N_Hydrolase"/>
</dbReference>
<evidence type="ECO:0000313" key="13">
    <source>
        <dbReference type="Proteomes" id="UP000772812"/>
    </source>
</evidence>
<evidence type="ECO:0000256" key="1">
    <source>
        <dbReference type="ARBA" id="ARBA00004651"/>
    </source>
</evidence>
<evidence type="ECO:0000256" key="9">
    <source>
        <dbReference type="HAMAP-Rule" id="MF_01148"/>
    </source>
</evidence>
<dbReference type="InterPro" id="IPR004563">
    <property type="entry name" value="Apolipo_AcylTrfase"/>
</dbReference>
<dbReference type="EMBL" id="JAACYA010000001">
    <property type="protein sequence ID" value="MBK3332231.1"/>
    <property type="molecule type" value="Genomic_DNA"/>
</dbReference>
<accession>A0ABS1GH76</accession>
<proteinExistence type="inferred from homology"/>
<evidence type="ECO:0000256" key="6">
    <source>
        <dbReference type="ARBA" id="ARBA00022989"/>
    </source>
</evidence>
<gene>
    <name evidence="9 12" type="primary">lnt</name>
    <name evidence="12" type="ORF">GWK41_04005</name>
</gene>
<comment type="subcellular location">
    <subcellularLocation>
        <location evidence="1 9">Cell membrane</location>
        <topology evidence="1 9">Multi-pass membrane protein</topology>
    </subcellularLocation>
</comment>
<comment type="caution">
    <text evidence="12">The sequence shown here is derived from an EMBL/GenBank/DDBJ whole genome shotgun (WGS) entry which is preliminary data.</text>
</comment>
<keyword evidence="7 9" id="KW-0472">Membrane</keyword>
<evidence type="ECO:0000256" key="5">
    <source>
        <dbReference type="ARBA" id="ARBA00022692"/>
    </source>
</evidence>
<dbReference type="Proteomes" id="UP000772812">
    <property type="component" value="Unassembled WGS sequence"/>
</dbReference>
<feature type="transmembrane region" description="Helical" evidence="9">
    <location>
        <begin position="183"/>
        <end position="200"/>
    </location>
</feature>
<dbReference type="SUPFAM" id="SSF56317">
    <property type="entry name" value="Carbon-nitrogen hydrolase"/>
    <property type="match status" value="1"/>
</dbReference>
<evidence type="ECO:0000256" key="3">
    <source>
        <dbReference type="ARBA" id="ARBA00022475"/>
    </source>
</evidence>
<dbReference type="NCBIfam" id="TIGR00546">
    <property type="entry name" value="lnt"/>
    <property type="match status" value="1"/>
</dbReference>
<feature type="region of interest" description="Disordered" evidence="10">
    <location>
        <begin position="500"/>
        <end position="519"/>
    </location>
</feature>
<dbReference type="EC" id="2.3.1.269" evidence="9"/>
<evidence type="ECO:0000313" key="12">
    <source>
        <dbReference type="EMBL" id="MBK3332231.1"/>
    </source>
</evidence>
<protein>
    <recommendedName>
        <fullName evidence="9">Apolipoprotein N-acyltransferase</fullName>
        <shortName evidence="9">ALP N-acyltransferase</shortName>
        <ecNumber evidence="9">2.3.1.269</ecNumber>
    </recommendedName>
</protein>
<feature type="transmembrane region" description="Helical" evidence="9">
    <location>
        <begin position="76"/>
        <end position="100"/>
    </location>
</feature>
<feature type="transmembrane region" description="Helical" evidence="9">
    <location>
        <begin position="112"/>
        <end position="131"/>
    </location>
</feature>
<dbReference type="Gene3D" id="3.60.110.10">
    <property type="entry name" value="Carbon-nitrogen hydrolase"/>
    <property type="match status" value="1"/>
</dbReference>
<feature type="domain" description="CN hydrolase" evidence="11">
    <location>
        <begin position="219"/>
        <end position="463"/>
    </location>
</feature>
<evidence type="ECO:0000256" key="8">
    <source>
        <dbReference type="ARBA" id="ARBA00023315"/>
    </source>
</evidence>
<dbReference type="InterPro" id="IPR045378">
    <property type="entry name" value="LNT_N"/>
</dbReference>